<accession>A0A502EFV4</accession>
<dbReference type="RefSeq" id="WP_140687331.1">
    <property type="nucleotide sequence ID" value="NZ_RCZG01000001.1"/>
</dbReference>
<dbReference type="Proteomes" id="UP000320095">
    <property type="component" value="Unassembled WGS sequence"/>
</dbReference>
<keyword evidence="1" id="KW-0436">Ligase</keyword>
<keyword evidence="2" id="KW-1185">Reference proteome</keyword>
<evidence type="ECO:0000313" key="2">
    <source>
        <dbReference type="Proteomes" id="UP000320095"/>
    </source>
</evidence>
<protein>
    <submittedName>
        <fullName evidence="1">Fatty-acid--CoA ligase</fullName>
    </submittedName>
</protein>
<name>A0A502EFV4_9MYCO</name>
<sequence>MEPDGVHSVVLASVYRVTDPRRMWAQIGVRKSQLAAIGAHHAVVYVSTERAGWVLVTIGVRQREPVAELMLSPAIREWFDIAGVEDFPMVFAGEIVEKMDLETSPAVPPGIVVAAFAGVESVAEVVMRAHDAIDRFRSAGVRKLWTYHALDDPREMLFLHEFDDDTQARRWIAHPDTAADWMSDPVGSPYPPLFVGRLMDVLTIEPGG</sequence>
<dbReference type="AlphaFoldDB" id="A0A502EFV4"/>
<dbReference type="OrthoDB" id="4761217at2"/>
<evidence type="ECO:0000313" key="1">
    <source>
        <dbReference type="EMBL" id="TPG36605.1"/>
    </source>
</evidence>
<dbReference type="EMBL" id="RCZG01000001">
    <property type="protein sequence ID" value="TPG36605.1"/>
    <property type="molecule type" value="Genomic_DNA"/>
</dbReference>
<proteinExistence type="predicted"/>
<reference evidence="1 2" key="1">
    <citation type="journal article" date="2019" name="Environ. Microbiol.">
        <title>Species interactions and distinct microbial communities in high Arctic permafrost affected cryosols are associated with the CH4 and CO2 gas fluxes.</title>
        <authorList>
            <person name="Altshuler I."/>
            <person name="Hamel J."/>
            <person name="Turney S."/>
            <person name="Magnuson E."/>
            <person name="Levesque R."/>
            <person name="Greer C."/>
            <person name="Whyte L.G."/>
        </authorList>
    </citation>
    <scope>NUCLEOTIDE SEQUENCE [LARGE SCALE GENOMIC DNA]</scope>
    <source>
        <strain evidence="1 2">S5.20</strain>
    </source>
</reference>
<organism evidence="1 2">
    <name type="scientific">Mycolicibacterium hodleri</name>
    <dbReference type="NCBI Taxonomy" id="49897"/>
    <lineage>
        <taxon>Bacteria</taxon>
        <taxon>Bacillati</taxon>
        <taxon>Actinomycetota</taxon>
        <taxon>Actinomycetes</taxon>
        <taxon>Mycobacteriales</taxon>
        <taxon>Mycobacteriaceae</taxon>
        <taxon>Mycolicibacterium</taxon>
    </lineage>
</organism>
<gene>
    <name evidence="1" type="ORF">EAH80_01200</name>
</gene>
<dbReference type="GO" id="GO:0016874">
    <property type="term" value="F:ligase activity"/>
    <property type="evidence" value="ECO:0007669"/>
    <property type="project" value="UniProtKB-KW"/>
</dbReference>
<comment type="caution">
    <text evidence="1">The sequence shown here is derived from an EMBL/GenBank/DDBJ whole genome shotgun (WGS) entry which is preliminary data.</text>
</comment>